<protein>
    <submittedName>
        <fullName evidence="1">Uncharacterized protein</fullName>
    </submittedName>
</protein>
<evidence type="ECO:0000313" key="1">
    <source>
        <dbReference type="EMBL" id="KAI4378288.1"/>
    </source>
</evidence>
<gene>
    <name evidence="1" type="ORF">MLD38_015786</name>
</gene>
<accession>A0ACB9RLH0</accession>
<keyword evidence="2" id="KW-1185">Reference proteome</keyword>
<name>A0ACB9RLH0_9MYRT</name>
<evidence type="ECO:0000313" key="2">
    <source>
        <dbReference type="Proteomes" id="UP001057402"/>
    </source>
</evidence>
<organism evidence="1 2">
    <name type="scientific">Melastoma candidum</name>
    <dbReference type="NCBI Taxonomy" id="119954"/>
    <lineage>
        <taxon>Eukaryota</taxon>
        <taxon>Viridiplantae</taxon>
        <taxon>Streptophyta</taxon>
        <taxon>Embryophyta</taxon>
        <taxon>Tracheophyta</taxon>
        <taxon>Spermatophyta</taxon>
        <taxon>Magnoliopsida</taxon>
        <taxon>eudicotyledons</taxon>
        <taxon>Gunneridae</taxon>
        <taxon>Pentapetalae</taxon>
        <taxon>rosids</taxon>
        <taxon>malvids</taxon>
        <taxon>Myrtales</taxon>
        <taxon>Melastomataceae</taxon>
        <taxon>Melastomatoideae</taxon>
        <taxon>Melastomateae</taxon>
        <taxon>Melastoma</taxon>
    </lineage>
</organism>
<dbReference type="Proteomes" id="UP001057402">
    <property type="component" value="Chromosome 4"/>
</dbReference>
<comment type="caution">
    <text evidence="1">The sequence shown here is derived from an EMBL/GenBank/DDBJ whole genome shotgun (WGS) entry which is preliminary data.</text>
</comment>
<dbReference type="EMBL" id="CM042883">
    <property type="protein sequence ID" value="KAI4378288.1"/>
    <property type="molecule type" value="Genomic_DNA"/>
</dbReference>
<sequence>MGGIVGDWGVVPGGGGRSHGLPFTGEAETVPCDLCGSWALLYCQADGAYLCGRCDGRVHGANFLAGRHVRCLLCNCCQKLTRRYVTGNSTDASRVNQVRNVPACSRRRLFLY</sequence>
<proteinExistence type="predicted"/>
<reference evidence="2" key="1">
    <citation type="journal article" date="2023" name="Front. Plant Sci.">
        <title>Chromosomal-level genome assembly of Melastoma candidum provides insights into trichome evolution.</title>
        <authorList>
            <person name="Zhong Y."/>
            <person name="Wu W."/>
            <person name="Sun C."/>
            <person name="Zou P."/>
            <person name="Liu Y."/>
            <person name="Dai S."/>
            <person name="Zhou R."/>
        </authorList>
    </citation>
    <scope>NUCLEOTIDE SEQUENCE [LARGE SCALE GENOMIC DNA]</scope>
</reference>